<organism evidence="10 11">
    <name type="scientific">Novipirellula herctigrandis</name>
    <dbReference type="NCBI Taxonomy" id="2527986"/>
    <lineage>
        <taxon>Bacteria</taxon>
        <taxon>Pseudomonadati</taxon>
        <taxon>Planctomycetota</taxon>
        <taxon>Planctomycetia</taxon>
        <taxon>Pirellulales</taxon>
        <taxon>Pirellulaceae</taxon>
        <taxon>Novipirellula</taxon>
    </lineage>
</organism>
<dbReference type="GO" id="GO:0012505">
    <property type="term" value="C:endomembrane system"/>
    <property type="evidence" value="ECO:0007669"/>
    <property type="project" value="UniProtKB-SubCell"/>
</dbReference>
<feature type="transmembrane region" description="Helical" evidence="8">
    <location>
        <begin position="230"/>
        <end position="249"/>
    </location>
</feature>
<dbReference type="PANTHER" id="PTHR13325:SF3">
    <property type="entry name" value="MEMBRANE-BOUND TRANSCRIPTION FACTOR SITE-2 PROTEASE"/>
    <property type="match status" value="1"/>
</dbReference>
<evidence type="ECO:0000256" key="7">
    <source>
        <dbReference type="SAM" id="Coils"/>
    </source>
</evidence>
<comment type="cofactor">
    <cofactor evidence="1">
        <name>Zn(2+)</name>
        <dbReference type="ChEBI" id="CHEBI:29105"/>
    </cofactor>
</comment>
<evidence type="ECO:0000259" key="9">
    <source>
        <dbReference type="Pfam" id="PF02163"/>
    </source>
</evidence>
<evidence type="ECO:0000256" key="8">
    <source>
        <dbReference type="SAM" id="Phobius"/>
    </source>
</evidence>
<reference evidence="10 11" key="1">
    <citation type="submission" date="2019-02" db="EMBL/GenBank/DDBJ databases">
        <title>Deep-cultivation of Planctomycetes and their phenomic and genomic characterization uncovers novel biology.</title>
        <authorList>
            <person name="Wiegand S."/>
            <person name="Jogler M."/>
            <person name="Boedeker C."/>
            <person name="Pinto D."/>
            <person name="Vollmers J."/>
            <person name="Rivas-Marin E."/>
            <person name="Kohn T."/>
            <person name="Peeters S.H."/>
            <person name="Heuer A."/>
            <person name="Rast P."/>
            <person name="Oberbeckmann S."/>
            <person name="Bunk B."/>
            <person name="Jeske O."/>
            <person name="Meyerdierks A."/>
            <person name="Storesund J.E."/>
            <person name="Kallscheuer N."/>
            <person name="Luecker S."/>
            <person name="Lage O.M."/>
            <person name="Pohl T."/>
            <person name="Merkel B.J."/>
            <person name="Hornburger P."/>
            <person name="Mueller R.-W."/>
            <person name="Bruemmer F."/>
            <person name="Labrenz M."/>
            <person name="Spormann A.M."/>
            <person name="Op Den Camp H."/>
            <person name="Overmann J."/>
            <person name="Amann R."/>
            <person name="Jetten M.S.M."/>
            <person name="Mascher T."/>
            <person name="Medema M.H."/>
            <person name="Devos D.P."/>
            <person name="Kaster A.-K."/>
            <person name="Ovreas L."/>
            <person name="Rohde M."/>
            <person name="Galperin M.Y."/>
            <person name="Jogler C."/>
        </authorList>
    </citation>
    <scope>NUCLEOTIDE SEQUENCE [LARGE SCALE GENOMIC DNA]</scope>
    <source>
        <strain evidence="10 11">CA13</strain>
    </source>
</reference>
<feature type="transmembrane region" description="Helical" evidence="8">
    <location>
        <begin position="432"/>
        <end position="453"/>
    </location>
</feature>
<feature type="transmembrane region" description="Helical" evidence="8">
    <location>
        <begin position="164"/>
        <end position="186"/>
    </location>
</feature>
<dbReference type="OrthoDB" id="9759690at2"/>
<keyword evidence="7" id="KW-0175">Coiled coil</keyword>
<evidence type="ECO:0000313" key="10">
    <source>
        <dbReference type="EMBL" id="TWT76604.1"/>
    </source>
</evidence>
<dbReference type="GO" id="GO:0004222">
    <property type="term" value="F:metalloendopeptidase activity"/>
    <property type="evidence" value="ECO:0007669"/>
    <property type="project" value="InterPro"/>
</dbReference>
<dbReference type="InterPro" id="IPR001193">
    <property type="entry name" value="MBTPS2"/>
</dbReference>
<dbReference type="EMBL" id="SJPJ01000002">
    <property type="protein sequence ID" value="TWT76604.1"/>
    <property type="molecule type" value="Genomic_DNA"/>
</dbReference>
<keyword evidence="5 8" id="KW-1133">Transmembrane helix</keyword>
<dbReference type="Proteomes" id="UP000315010">
    <property type="component" value="Unassembled WGS sequence"/>
</dbReference>
<dbReference type="Pfam" id="PF02163">
    <property type="entry name" value="Peptidase_M50"/>
    <property type="match status" value="1"/>
</dbReference>
<dbReference type="Gene3D" id="2.40.50.100">
    <property type="match status" value="1"/>
</dbReference>
<feature type="transmembrane region" description="Helical" evidence="8">
    <location>
        <begin position="394"/>
        <end position="412"/>
    </location>
</feature>
<feature type="transmembrane region" description="Helical" evidence="8">
    <location>
        <begin position="366"/>
        <end position="388"/>
    </location>
</feature>
<sequence>MPSVLYDQPWGGNLSRTNTVDLTKTPVRLADDVRIWPVHERGERVYRFEIPELHRFFRVGYEEYLLVSLLDGKTTLPQACGLAAAQLGSRAPTTAQAQSIVRWLLQNELAVLCDEKHPVRQPSRNRSHGESPGFLRKLNPFWIKVPLSRSDRWIQPIGKVARGLFAPFAVVVGLVCILIGVLCILLNWSEFTQASAEVFLPSNWIWLLAMWAILKVVHEIAHAVAAYRQGAAVSEIGVVFILFAPLAYVDVTSCWRLNSRWSRIAVAAAGMYVELFIAAIAAVMWCITDSDMASFFLHRLVFAATVSTLLFNANPLMRFDGYFMLADLVDISNLYAESSTTVKRIVARAMFGDSPLANTLVGWRRAFLVIYGVLAMLWRMVICTSLLIAASNMFAGAGVLIAVFGIYGWFAVPIKQFASEAIELFQFDRAKFARGAVVGSVSIVLGGLLILWMPIPTLTRASAVVRYLPETVVRSRASGFVSTVRVEGGGWVSKGDVMMEITDPALQNRRRQLELELEQNAIRMRQAVDQKNESVKHVLSENRKAMQDRLSQVSEQCDGLKVIAERDGEVIGRGLEEKIGTYVREGDVLFWLVGDEDKEVIALVDQGDIEHARAVVGKQVTVHSKDGSRASGWFEDLQPRATDRLSIASLSATESGPLAVRTDNRDGETLRLVEPHFLARIRFQDTTDSSSTPAAGTRVEVALQTRTDSLAQRVNKMVRQLWYRANMVARTP</sequence>
<evidence type="ECO:0000313" key="11">
    <source>
        <dbReference type="Proteomes" id="UP000315010"/>
    </source>
</evidence>
<dbReference type="GO" id="GO:0016020">
    <property type="term" value="C:membrane"/>
    <property type="evidence" value="ECO:0007669"/>
    <property type="project" value="InterPro"/>
</dbReference>
<comment type="subcellular location">
    <subcellularLocation>
        <location evidence="2">Endomembrane system</location>
        <topology evidence="2">Multi-pass membrane protein</topology>
    </subcellularLocation>
</comment>
<feature type="transmembrane region" description="Helical" evidence="8">
    <location>
        <begin position="198"/>
        <end position="218"/>
    </location>
</feature>
<dbReference type="PANTHER" id="PTHR13325">
    <property type="entry name" value="PROTEASE M50 MEMBRANE-BOUND TRANSCRIPTION FACTOR SITE 2 PROTEASE"/>
    <property type="match status" value="1"/>
</dbReference>
<name>A0A5C5YNX2_9BACT</name>
<evidence type="ECO:0000256" key="6">
    <source>
        <dbReference type="ARBA" id="ARBA00023136"/>
    </source>
</evidence>
<keyword evidence="6 8" id="KW-0472">Membrane</keyword>
<gene>
    <name evidence="10" type="ORF">CA13_71000</name>
</gene>
<feature type="transmembrane region" description="Helical" evidence="8">
    <location>
        <begin position="261"/>
        <end position="284"/>
    </location>
</feature>
<dbReference type="Gene3D" id="1.10.287.470">
    <property type="entry name" value="Helix hairpin bin"/>
    <property type="match status" value="1"/>
</dbReference>
<keyword evidence="11" id="KW-1185">Reference proteome</keyword>
<evidence type="ECO:0000256" key="3">
    <source>
        <dbReference type="ARBA" id="ARBA00007931"/>
    </source>
</evidence>
<dbReference type="GO" id="GO:0031293">
    <property type="term" value="P:membrane protein intracellular domain proteolysis"/>
    <property type="evidence" value="ECO:0007669"/>
    <property type="project" value="TreeGrafter"/>
</dbReference>
<comment type="similarity">
    <text evidence="3">Belongs to the peptidase M50B family.</text>
</comment>
<feature type="transmembrane region" description="Helical" evidence="8">
    <location>
        <begin position="296"/>
        <end position="314"/>
    </location>
</feature>
<protein>
    <submittedName>
        <fullName evidence="10">Peptidase family M50</fullName>
    </submittedName>
</protein>
<keyword evidence="4 8" id="KW-0812">Transmembrane</keyword>
<proteinExistence type="inferred from homology"/>
<dbReference type="AlphaFoldDB" id="A0A5C5YNX2"/>
<dbReference type="RefSeq" id="WP_146404345.1">
    <property type="nucleotide sequence ID" value="NZ_SJPJ01000002.1"/>
</dbReference>
<dbReference type="GO" id="GO:0005737">
    <property type="term" value="C:cytoplasm"/>
    <property type="evidence" value="ECO:0007669"/>
    <property type="project" value="TreeGrafter"/>
</dbReference>
<accession>A0A5C5YNX2</accession>
<feature type="domain" description="Peptidase M50" evidence="9">
    <location>
        <begin position="208"/>
        <end position="353"/>
    </location>
</feature>
<evidence type="ECO:0000256" key="4">
    <source>
        <dbReference type="ARBA" id="ARBA00022692"/>
    </source>
</evidence>
<comment type="caution">
    <text evidence="10">The sequence shown here is derived from an EMBL/GenBank/DDBJ whole genome shotgun (WGS) entry which is preliminary data.</text>
</comment>
<feature type="coiled-coil region" evidence="7">
    <location>
        <begin position="510"/>
        <end position="556"/>
    </location>
</feature>
<dbReference type="InterPro" id="IPR008915">
    <property type="entry name" value="Peptidase_M50"/>
</dbReference>
<evidence type="ECO:0000256" key="2">
    <source>
        <dbReference type="ARBA" id="ARBA00004127"/>
    </source>
</evidence>
<evidence type="ECO:0000256" key="1">
    <source>
        <dbReference type="ARBA" id="ARBA00001947"/>
    </source>
</evidence>
<evidence type="ECO:0000256" key="5">
    <source>
        <dbReference type="ARBA" id="ARBA00022989"/>
    </source>
</evidence>